<dbReference type="PANTHER" id="PTHR33371:SF4">
    <property type="entry name" value="INTERMEMBRANE PHOSPHOLIPID TRANSPORT SYSTEM BINDING PROTEIN MLAD"/>
    <property type="match status" value="1"/>
</dbReference>
<dbReference type="PANTHER" id="PTHR33371">
    <property type="entry name" value="INTERMEMBRANE PHOSPHOLIPID TRANSPORT SYSTEM BINDING PROTEIN MLAD-RELATED"/>
    <property type="match status" value="1"/>
</dbReference>
<keyword evidence="1" id="KW-0812">Transmembrane</keyword>
<protein>
    <submittedName>
        <fullName evidence="3">MCE family protein</fullName>
    </submittedName>
</protein>
<evidence type="ECO:0000259" key="2">
    <source>
        <dbReference type="Pfam" id="PF02470"/>
    </source>
</evidence>
<dbReference type="Proteomes" id="UP000603545">
    <property type="component" value="Unassembled WGS sequence"/>
</dbReference>
<dbReference type="InterPro" id="IPR052336">
    <property type="entry name" value="MlaD_Phospholipid_Transporter"/>
</dbReference>
<accession>A0A8J6N6S9</accession>
<gene>
    <name evidence="3" type="ORF">H8E80_06000</name>
</gene>
<dbReference type="AlphaFoldDB" id="A0A8J6N6S9"/>
<feature type="domain" description="Mce/MlaD" evidence="2">
    <location>
        <begin position="42"/>
        <end position="117"/>
    </location>
</feature>
<reference evidence="3 4" key="1">
    <citation type="submission" date="2020-08" db="EMBL/GenBank/DDBJ databases">
        <title>Bridging the membrane lipid divide: bacteria of the FCB group superphylum have the potential to synthesize archaeal ether lipids.</title>
        <authorList>
            <person name="Villanueva L."/>
            <person name="Von Meijenfeldt F.A.B."/>
            <person name="Westbye A.B."/>
            <person name="Yadav S."/>
            <person name="Hopmans E.C."/>
            <person name="Dutilh B.E."/>
            <person name="Sinninghe Damste J.S."/>
        </authorList>
    </citation>
    <scope>NUCLEOTIDE SEQUENCE [LARGE SCALE GENOMIC DNA]</scope>
    <source>
        <strain evidence="3">NIOZ-UU82</strain>
    </source>
</reference>
<name>A0A8J6N6S9_9BACT</name>
<proteinExistence type="predicted"/>
<dbReference type="InterPro" id="IPR003399">
    <property type="entry name" value="Mce/MlaD"/>
</dbReference>
<feature type="transmembrane region" description="Helical" evidence="1">
    <location>
        <begin position="12"/>
        <end position="31"/>
    </location>
</feature>
<evidence type="ECO:0000313" key="3">
    <source>
        <dbReference type="EMBL" id="MBC8199582.1"/>
    </source>
</evidence>
<dbReference type="Gene3D" id="1.10.287.950">
    <property type="entry name" value="Methyl-accepting chemotaxis protein"/>
    <property type="match status" value="1"/>
</dbReference>
<keyword evidence="1" id="KW-0472">Membrane</keyword>
<sequence length="332" mass="36726">MDLNFSKKEKTVGTFIICIIVILLTTVVIIGRGKDWFKTYIIYYTTFDESYNLKEDAAVKLFKADIGKVKKIILVENKVKVKLAILEEYSSRIRSDSVAIVESPTFIGSEYISIKPGSADSPLIPEGGEINSTAKKSISDLMSEFQVEETAKKVIGMVQDISEITQIMRDPNGPFFTTVNNLNKTVSHLEAITGDIQAGKGTAGSILKSREVLQIILDDLDKVTQILESITEASSKTPEITNKVQDNLATIKKVGEEVLDSISSIKRILKEVEEGSHDIPEVTRSTKRGINEIRDGVENIDKVVDSLKKNFLIKPNLPPEPKGKNIDAGLRQ</sequence>
<dbReference type="SUPFAM" id="SSF58104">
    <property type="entry name" value="Methyl-accepting chemotaxis protein (MCP) signaling domain"/>
    <property type="match status" value="1"/>
</dbReference>
<dbReference type="EMBL" id="JACNLL010000056">
    <property type="protein sequence ID" value="MBC8199582.1"/>
    <property type="molecule type" value="Genomic_DNA"/>
</dbReference>
<evidence type="ECO:0000256" key="1">
    <source>
        <dbReference type="SAM" id="Phobius"/>
    </source>
</evidence>
<dbReference type="Pfam" id="PF02470">
    <property type="entry name" value="MlaD"/>
    <property type="match status" value="1"/>
</dbReference>
<evidence type="ECO:0000313" key="4">
    <source>
        <dbReference type="Proteomes" id="UP000603545"/>
    </source>
</evidence>
<comment type="caution">
    <text evidence="3">The sequence shown here is derived from an EMBL/GenBank/DDBJ whole genome shotgun (WGS) entry which is preliminary data.</text>
</comment>
<keyword evidence="1" id="KW-1133">Transmembrane helix</keyword>
<organism evidence="3 4">
    <name type="scientific">Candidatus Desulfaltia bathyphila</name>
    <dbReference type="NCBI Taxonomy" id="2841697"/>
    <lineage>
        <taxon>Bacteria</taxon>
        <taxon>Pseudomonadati</taxon>
        <taxon>Thermodesulfobacteriota</taxon>
        <taxon>Desulfobacteria</taxon>
        <taxon>Desulfobacterales</taxon>
        <taxon>Desulfobacterales incertae sedis</taxon>
        <taxon>Candidatus Desulfaltia</taxon>
    </lineage>
</organism>